<dbReference type="EMBL" id="JBHLVZ010000081">
    <property type="protein sequence ID" value="MFC0388180.1"/>
    <property type="molecule type" value="Genomic_DNA"/>
</dbReference>
<name>A0ABV6IZS7_9PROT</name>
<feature type="domain" description="UspA" evidence="1">
    <location>
        <begin position="209"/>
        <end position="274"/>
    </location>
</feature>
<dbReference type="InterPro" id="IPR006016">
    <property type="entry name" value="UspA"/>
</dbReference>
<dbReference type="Gene3D" id="3.40.50.12370">
    <property type="match status" value="1"/>
</dbReference>
<evidence type="ECO:0000259" key="1">
    <source>
        <dbReference type="Pfam" id="PF00582"/>
    </source>
</evidence>
<dbReference type="CDD" id="cd00293">
    <property type="entry name" value="USP-like"/>
    <property type="match status" value="1"/>
</dbReference>
<dbReference type="RefSeq" id="WP_377054345.1">
    <property type="nucleotide sequence ID" value="NZ_JBHLVZ010000081.1"/>
</dbReference>
<dbReference type="SUPFAM" id="SSF52402">
    <property type="entry name" value="Adenine nucleotide alpha hydrolases-like"/>
    <property type="match status" value="1"/>
</dbReference>
<organism evidence="2 3">
    <name type="scientific">Muricoccus vinaceus</name>
    <dbReference type="NCBI Taxonomy" id="424704"/>
    <lineage>
        <taxon>Bacteria</taxon>
        <taxon>Pseudomonadati</taxon>
        <taxon>Pseudomonadota</taxon>
        <taxon>Alphaproteobacteria</taxon>
        <taxon>Acetobacterales</taxon>
        <taxon>Roseomonadaceae</taxon>
        <taxon>Muricoccus</taxon>
    </lineage>
</organism>
<accession>A0ABV6IZS7</accession>
<dbReference type="Proteomes" id="UP001589789">
    <property type="component" value="Unassembled WGS sequence"/>
</dbReference>
<keyword evidence="3" id="KW-1185">Reference proteome</keyword>
<gene>
    <name evidence="2" type="ORF">ACFFIC_21960</name>
</gene>
<protein>
    <submittedName>
        <fullName evidence="2">Universal stress protein</fullName>
    </submittedName>
</protein>
<dbReference type="Pfam" id="PF00582">
    <property type="entry name" value="Usp"/>
    <property type="match status" value="1"/>
</dbReference>
<comment type="caution">
    <text evidence="2">The sequence shown here is derived from an EMBL/GenBank/DDBJ whole genome shotgun (WGS) entry which is preliminary data.</text>
</comment>
<evidence type="ECO:0000313" key="2">
    <source>
        <dbReference type="EMBL" id="MFC0388180.1"/>
    </source>
</evidence>
<reference evidence="2 3" key="1">
    <citation type="submission" date="2024-09" db="EMBL/GenBank/DDBJ databases">
        <authorList>
            <person name="Sun Q."/>
            <person name="Mori K."/>
        </authorList>
    </citation>
    <scope>NUCLEOTIDE SEQUENCE [LARGE SCALE GENOMIC DNA]</scope>
    <source>
        <strain evidence="2 3">CCM 7468</strain>
    </source>
</reference>
<evidence type="ECO:0000313" key="3">
    <source>
        <dbReference type="Proteomes" id="UP001589789"/>
    </source>
</evidence>
<sequence>MTEAAMDGVVLALLERPGTAPGLLAAAGHLAALMGGAGVEPLVVRTPPEATILPSEEVLTAEHAARIRSAEQQRAASLRVAFDHWAARSRAEDAWTSFEAVEGVVGEVLRERGRRADALVLERPSEDGGLLARQDVHTALMDTDRPVLVVPPGHAAPFGRCVAIAWRDDLQATRAVLSALRLQAPERILVLAGQREGARRPVIPDILREHGAEAELQVLPVRRVVFGEALLARAHKHGADLLVMGAYQHSPLREFVLGGVTRFMLAHADLPLLMRH</sequence>
<proteinExistence type="predicted"/>